<comment type="caution">
    <text evidence="5">The sequence shown here is derived from an EMBL/GenBank/DDBJ whole genome shotgun (WGS) entry which is preliminary data.</text>
</comment>
<dbReference type="PANTHER" id="PTHR46388">
    <property type="entry name" value="NHL REPEAT-CONTAINING PROTEIN 2"/>
    <property type="match status" value="1"/>
</dbReference>
<dbReference type="Proteomes" id="UP000012371">
    <property type="component" value="Unassembled WGS sequence"/>
</dbReference>
<dbReference type="SUPFAM" id="SSF49899">
    <property type="entry name" value="Concanavalin A-like lectins/glucanases"/>
    <property type="match status" value="4"/>
</dbReference>
<feature type="domain" description="LamG-like jellyroll fold" evidence="4">
    <location>
        <begin position="1373"/>
        <end position="1509"/>
    </location>
</feature>
<dbReference type="EMBL" id="AOGW02000009">
    <property type="protein sequence ID" value="EMY62068.1"/>
    <property type="molecule type" value="Genomic_DNA"/>
</dbReference>
<dbReference type="GO" id="GO:0030246">
    <property type="term" value="F:carbohydrate binding"/>
    <property type="evidence" value="ECO:0007669"/>
    <property type="project" value="UniProtKB-KW"/>
</dbReference>
<dbReference type="Pfam" id="PF01436">
    <property type="entry name" value="NHL"/>
    <property type="match status" value="1"/>
</dbReference>
<dbReference type="Gene3D" id="2.120.10.30">
    <property type="entry name" value="TolB, C-terminal domain"/>
    <property type="match status" value="3"/>
</dbReference>
<protein>
    <submittedName>
        <fullName evidence="5">Concanavalin A-like lectin/glucanases family protein</fullName>
    </submittedName>
</protein>
<feature type="domain" description="LamG-like jellyroll fold" evidence="4">
    <location>
        <begin position="1154"/>
        <end position="1282"/>
    </location>
</feature>
<evidence type="ECO:0000313" key="6">
    <source>
        <dbReference type="Proteomes" id="UP000012371"/>
    </source>
</evidence>
<gene>
    <name evidence="5" type="ORF">LEP1GSC203_3663</name>
</gene>
<dbReference type="PANTHER" id="PTHR46388:SF2">
    <property type="entry name" value="NHL REPEAT-CONTAINING PROTEIN 2"/>
    <property type="match status" value="1"/>
</dbReference>
<evidence type="ECO:0000256" key="3">
    <source>
        <dbReference type="ARBA" id="ARBA00023157"/>
    </source>
</evidence>
<keyword evidence="3" id="KW-1015">Disulfide bond</keyword>
<dbReference type="Pfam" id="PF13385">
    <property type="entry name" value="Laminin_G_3"/>
    <property type="match status" value="3"/>
</dbReference>
<reference evidence="5" key="1">
    <citation type="submission" date="2013-03" db="EMBL/GenBank/DDBJ databases">
        <authorList>
            <person name="Harkins D.M."/>
            <person name="Durkin A.S."/>
            <person name="Brinkac L.M."/>
            <person name="Haft D.H."/>
            <person name="Selengut J.D."/>
            <person name="Sanka R."/>
            <person name="DePew J."/>
            <person name="Purushe J."/>
            <person name="Hartskeerl R.A."/>
            <person name="Ahmed A."/>
            <person name="van der Linden H."/>
            <person name="Goris M.G.A."/>
            <person name="Vinetz J.M."/>
            <person name="Sutton G.G."/>
            <person name="Nierman W.C."/>
            <person name="Fouts D.E."/>
        </authorList>
    </citation>
    <scope>NUCLEOTIDE SEQUENCE [LARGE SCALE GENOMIC DNA]</scope>
    <source>
        <strain evidence="5">LT 11-33</strain>
    </source>
</reference>
<dbReference type="SUPFAM" id="SSF63825">
    <property type="entry name" value="YWTD domain"/>
    <property type="match status" value="1"/>
</dbReference>
<dbReference type="InterPro" id="IPR001258">
    <property type="entry name" value="NHL_repeat"/>
</dbReference>
<dbReference type="InterPro" id="IPR011042">
    <property type="entry name" value="6-blade_b-propeller_TolB-like"/>
</dbReference>
<sequence length="1959" mass="204974">MSYTLRICIYIILLPLFACKFPGIDRSILETYTTFRFLQANTLTYSVSFRVSGLLGSGLQIENNGDIVDVSANQTYTFSKKIQSGSPYNVIVKTQPNSPIQKCIVSSGSGTVLSGNIEGIQIVCGDALYLIYGTATGLLGNGLQIQNVTGAGTDVINVNSTSFSLPPIPAGETYNFSIISQPTSPSQTCSITSPGITTGIMVAAHLPAAINCTTNSFAVNAQVTGILGTLTVGNELKLTLDGSNTINVIADGTFPFPGTYLSGGTFSIAIDNPGGIISTGVCTLSSGTITVANGAYTIPVNCSNAFLISGTVSSPGGTTTSILSGSVTLDLVNTGGTPFTTQSITVASGVTNFSFPSTIPGGSDYQIVVSLSAPNQVCTMTVGATHTGTTSDQGTAVVNCSLPTPTFSPVSGSVFNDDGTVTLATLIPGSEYRYTLGNGGQVDPTCATGTMTTSTVSITNTNQAVIKAIHCKTGWVDSTVQNSTYTLKVATPTPSLATGSLLNSGQSVSFSTTTTGSTWVCQEGAAGTPTDPVCGATANTCSSGTLGNYIFPTPGSSQNVKVRMCKLDYVGSDILSLNYQPNVYTVSGTISNLTIPFGVNTFVLQNNLGDDLTIAGNGTFTFNTAIPTGSNYSVTVFSNPQNPWQTCNVTNGSGTIANLAITDVVIACSVNQYTMSGNITSNIALPSGLTVTNGIDTINVPGGATTTPISFTTPIASGTNYDITITAEPPGYVCAIQSNYSGTVLGTNITNVAVNCVLGYRYGNTITAKKPAPIQVHYYRGQVSTTAGQAASGSTDATGTSATFTNIGGITFDGTKGFIVDSGNHKIRVFNPTTGAVTSLVGNGIAGNTAGSGSVSAFNNPRAITTDGTYLYVTEYNGNRIKRVLISSGYAETLAGDDSTISPANANVDSTDPTLARFASPAGIVFDDDKLYVADRNNSAIRVIKLRNREVTTLTSGGDINQPEGITIAGDYIYVTNLGTYNITKTHKVTGTTTILAGSSTAGFVEGVGTGASFLMPHGLTHDGIFLYVADYGNHRIRRVHMLTGEVITIAGSGGTGLVDGEGVNASLNAPLYIANIGNVLVFGTAHALRSLNVSGLLAYYPLNGSVLNLLNNQTITAVGSPGFGLGRFGETGGAASTSVGNAGIAPSPSAATSNITLSAWFNWDGTNAGIGKVIVFNGDLASSGHGLFIDSSKQLVLARGGYPSDSTYTTVIPNLWTHVAMTVDNNNIYRVYMNGNLIFEKQRSTNPVTGNLTIGVGSGGSFFFPGRIADVRYYNKNLNDAEINDLARTADSTLVGNSYSSRPIELLMNYQFKANTDPLGPVGNTLSLYGGLTGYAPGRDRSPNASVRFALGNNGYANGTELGLPLGQHPRSVCVWVNPETYPSNPNEHLAIFSYGTPGPGSEFILSIFKNGLGDNLIRFGGLGGGEVFTTYSIPLNRWSHICGTFDGTYGYIYVNGIDIVGPSNIGTSINTTPSTGVYIGKIMTFSTQTFAGKIDDIRVYSKALTDKEVRRLSAQIPVGLVARFDFNKDLQDVSGFGNQVTNMGVGLFTDRFGQAAAAISTNGTNYINVSTTDTQLPYSQQPRTVCVHFKSNLTNPGTMVSFGQTATDRLVALGAGSGGGKYYFAGFGNDVEESYYNHENVWHQLCGVYEGPDGGYAANLYHNGVKLRTETKNTWDTNPTAFTIGTRTDLSTSFSGLIDDVLVYNRALGPNEIQSLAGFDPRQVVTWSPTLALSSLRLHLSADSLSNQGNGTAITTWHDRSGNAASFFNGTMAPTFNNAGFNGKPSVSFNAVNSEYLYRGPAADIPSNNSTFFLAFSRTTLTNGTLFESAAGGVSYYLDSNIVRMAKPSEGLIGSSSGAFGGTLIPYLIAAEYTAGSSFGFYLNGTTMGIPTDTTKVFTQNNIYLGTNETTTSFFSGHIAEVLYYKTNLSNPGRTIVYCYLSQKYNISLVGSGFYCD</sequence>
<dbReference type="SMART" id="SM00560">
    <property type="entry name" value="LamGL"/>
    <property type="match status" value="2"/>
</dbReference>
<name>N1VUD2_9LEPT</name>
<keyword evidence="1" id="KW-0732">Signal</keyword>
<dbReference type="InterPro" id="IPR013320">
    <property type="entry name" value="ConA-like_dom_sf"/>
</dbReference>
<proteinExistence type="predicted"/>
<dbReference type="RefSeq" id="WP_002973410.1">
    <property type="nucleotide sequence ID" value="NZ_AOGW02000009.1"/>
</dbReference>
<evidence type="ECO:0000256" key="1">
    <source>
        <dbReference type="ARBA" id="ARBA00022729"/>
    </source>
</evidence>
<evidence type="ECO:0000256" key="2">
    <source>
        <dbReference type="ARBA" id="ARBA00022737"/>
    </source>
</evidence>
<evidence type="ECO:0000313" key="5">
    <source>
        <dbReference type="EMBL" id="EMY62068.1"/>
    </source>
</evidence>
<keyword evidence="6" id="KW-1185">Reference proteome</keyword>
<dbReference type="STRING" id="1257025.LEP1GSC203_3663"/>
<dbReference type="Gene3D" id="2.60.120.200">
    <property type="match status" value="3"/>
</dbReference>
<dbReference type="OrthoDB" id="9774579at2"/>
<accession>N1VUD2</accession>
<organism evidence="5 6">
    <name type="scientific">Leptospira terpstrae serovar Hualin str. LT 11-33 = ATCC 700639</name>
    <dbReference type="NCBI Taxonomy" id="1257025"/>
    <lineage>
        <taxon>Bacteria</taxon>
        <taxon>Pseudomonadati</taxon>
        <taxon>Spirochaetota</taxon>
        <taxon>Spirochaetia</taxon>
        <taxon>Leptospirales</taxon>
        <taxon>Leptospiraceae</taxon>
        <taxon>Leptospira</taxon>
    </lineage>
</organism>
<evidence type="ECO:0000259" key="4">
    <source>
        <dbReference type="SMART" id="SM00560"/>
    </source>
</evidence>
<dbReference type="InterPro" id="IPR006558">
    <property type="entry name" value="LamG-like"/>
</dbReference>
<keyword evidence="2" id="KW-0677">Repeat</keyword>